<dbReference type="Proteomes" id="UP001303647">
    <property type="component" value="Unassembled WGS sequence"/>
</dbReference>
<feature type="active site" description="Charge relay system" evidence="5">
    <location>
        <position position="107"/>
    </location>
</feature>
<keyword evidence="8" id="KW-1185">Reference proteome</keyword>
<dbReference type="InterPro" id="IPR051048">
    <property type="entry name" value="Peptidase_S8/S53_subtilisin"/>
</dbReference>
<dbReference type="EMBL" id="MU857749">
    <property type="protein sequence ID" value="KAK4244253.1"/>
    <property type="molecule type" value="Genomic_DNA"/>
</dbReference>
<comment type="similarity">
    <text evidence="1 5">Belongs to the peptidase S8 family.</text>
</comment>
<dbReference type="PROSITE" id="PS50172">
    <property type="entry name" value="BRCT"/>
    <property type="match status" value="1"/>
</dbReference>
<dbReference type="PANTHER" id="PTHR43399:SF4">
    <property type="entry name" value="CELL WALL-ASSOCIATED PROTEASE"/>
    <property type="match status" value="1"/>
</dbReference>
<dbReference type="GO" id="GO:0004252">
    <property type="term" value="F:serine-type endopeptidase activity"/>
    <property type="evidence" value="ECO:0007669"/>
    <property type="project" value="UniProtKB-UniRule"/>
</dbReference>
<accession>A0AAN7CP24</accession>
<evidence type="ECO:0000313" key="8">
    <source>
        <dbReference type="Proteomes" id="UP001303647"/>
    </source>
</evidence>
<dbReference type="InterPro" id="IPR036852">
    <property type="entry name" value="Peptidase_S8/S53_dom_sf"/>
</dbReference>
<evidence type="ECO:0000256" key="2">
    <source>
        <dbReference type="ARBA" id="ARBA00022670"/>
    </source>
</evidence>
<dbReference type="PANTHER" id="PTHR43399">
    <property type="entry name" value="SUBTILISIN-RELATED"/>
    <property type="match status" value="1"/>
</dbReference>
<dbReference type="CDD" id="cd00306">
    <property type="entry name" value="Peptidases_S8_S53"/>
    <property type="match status" value="1"/>
</dbReference>
<keyword evidence="3 5" id="KW-0378">Hydrolase</keyword>
<dbReference type="InterPro" id="IPR001357">
    <property type="entry name" value="BRCT_dom"/>
</dbReference>
<dbReference type="PROSITE" id="PS51892">
    <property type="entry name" value="SUBTILASE"/>
    <property type="match status" value="1"/>
</dbReference>
<sequence>MVSKKEDQHWISSVNNGHRLTRLLEAPRWTLFIQGLTHYRNVVRSSSYLTSTQTPPTHPPQATSKRVKVAVLDTGIDANHPDFDGEDRIKQLETWSDTAARVDKSGHGTHTVSTILWLTQNVDVYVAKISEGDTLKTADHIAEAIRVVSEEWDVDIISMSFGFLRGSRKVSDEIEKALHRRKILFAAASNDGGNMARAYPAKQESVICVHSNDGYGNASSFNPTAQDGTDNFCLVGESIQAAWPSSKPNQSGGTKRMSGTSCATAVAVAVAAFMVGFVDGNMPEHTNWVVPLKSPAGIRAIFRAMSERRTGQYDMVNPVRAFGRGSEHEVRKLLTDIRSRLDI</sequence>
<dbReference type="SUPFAM" id="SSF52743">
    <property type="entry name" value="Subtilisin-like"/>
    <property type="match status" value="1"/>
</dbReference>
<dbReference type="InterPro" id="IPR015500">
    <property type="entry name" value="Peptidase_S8_subtilisin-rel"/>
</dbReference>
<dbReference type="InterPro" id="IPR000209">
    <property type="entry name" value="Peptidase_S8/S53_dom"/>
</dbReference>
<evidence type="ECO:0000313" key="7">
    <source>
        <dbReference type="EMBL" id="KAK4244253.1"/>
    </source>
</evidence>
<feature type="domain" description="BRCT" evidence="6">
    <location>
        <begin position="107"/>
        <end position="152"/>
    </location>
</feature>
<proteinExistence type="inferred from homology"/>
<dbReference type="GO" id="GO:0006508">
    <property type="term" value="P:proteolysis"/>
    <property type="evidence" value="ECO:0007669"/>
    <property type="project" value="UniProtKB-KW"/>
</dbReference>
<dbReference type="InterPro" id="IPR023827">
    <property type="entry name" value="Peptidase_S8_Asp-AS"/>
</dbReference>
<feature type="active site" description="Charge relay system" evidence="5">
    <location>
        <position position="261"/>
    </location>
</feature>
<gene>
    <name evidence="7" type="ORF">C7999DRAFT_44072</name>
</gene>
<evidence type="ECO:0000259" key="6">
    <source>
        <dbReference type="PROSITE" id="PS50172"/>
    </source>
</evidence>
<dbReference type="Pfam" id="PF00082">
    <property type="entry name" value="Peptidase_S8"/>
    <property type="match status" value="1"/>
</dbReference>
<dbReference type="PRINTS" id="PR00723">
    <property type="entry name" value="SUBTILISIN"/>
</dbReference>
<evidence type="ECO:0000256" key="4">
    <source>
        <dbReference type="ARBA" id="ARBA00022825"/>
    </source>
</evidence>
<keyword evidence="2 5" id="KW-0645">Protease</keyword>
<reference evidence="7" key="2">
    <citation type="submission" date="2023-05" db="EMBL/GenBank/DDBJ databases">
        <authorList>
            <consortium name="Lawrence Berkeley National Laboratory"/>
            <person name="Steindorff A."/>
            <person name="Hensen N."/>
            <person name="Bonometti L."/>
            <person name="Westerberg I."/>
            <person name="Brannstrom I.O."/>
            <person name="Guillou S."/>
            <person name="Cros-Aarteil S."/>
            <person name="Calhoun S."/>
            <person name="Haridas S."/>
            <person name="Kuo A."/>
            <person name="Mondo S."/>
            <person name="Pangilinan J."/>
            <person name="Riley R."/>
            <person name="Labutti K."/>
            <person name="Andreopoulos B."/>
            <person name="Lipzen A."/>
            <person name="Chen C."/>
            <person name="Yanf M."/>
            <person name="Daum C."/>
            <person name="Ng V."/>
            <person name="Clum A."/>
            <person name="Ohm R."/>
            <person name="Martin F."/>
            <person name="Silar P."/>
            <person name="Natvig D."/>
            <person name="Lalanne C."/>
            <person name="Gautier V."/>
            <person name="Ament-Velasquez S.L."/>
            <person name="Kruys A."/>
            <person name="Hutchinson M.I."/>
            <person name="Powell A.J."/>
            <person name="Barry K."/>
            <person name="Miller A.N."/>
            <person name="Grigoriev I.V."/>
            <person name="Debuchy R."/>
            <person name="Gladieux P."/>
            <person name="Thoren M.H."/>
            <person name="Johannesson H."/>
        </authorList>
    </citation>
    <scope>NUCLEOTIDE SEQUENCE</scope>
    <source>
        <strain evidence="7">CBS 359.72</strain>
    </source>
</reference>
<dbReference type="AlphaFoldDB" id="A0AAN7CP24"/>
<feature type="active site" description="Charge relay system" evidence="5">
    <location>
        <position position="73"/>
    </location>
</feature>
<organism evidence="7 8">
    <name type="scientific">Corynascus novoguineensis</name>
    <dbReference type="NCBI Taxonomy" id="1126955"/>
    <lineage>
        <taxon>Eukaryota</taxon>
        <taxon>Fungi</taxon>
        <taxon>Dikarya</taxon>
        <taxon>Ascomycota</taxon>
        <taxon>Pezizomycotina</taxon>
        <taxon>Sordariomycetes</taxon>
        <taxon>Sordariomycetidae</taxon>
        <taxon>Sordariales</taxon>
        <taxon>Chaetomiaceae</taxon>
        <taxon>Corynascus</taxon>
    </lineage>
</organism>
<reference evidence="7" key="1">
    <citation type="journal article" date="2023" name="Mol. Phylogenet. Evol.">
        <title>Genome-scale phylogeny and comparative genomics of the fungal order Sordariales.</title>
        <authorList>
            <person name="Hensen N."/>
            <person name="Bonometti L."/>
            <person name="Westerberg I."/>
            <person name="Brannstrom I.O."/>
            <person name="Guillou S."/>
            <person name="Cros-Aarteil S."/>
            <person name="Calhoun S."/>
            <person name="Haridas S."/>
            <person name="Kuo A."/>
            <person name="Mondo S."/>
            <person name="Pangilinan J."/>
            <person name="Riley R."/>
            <person name="LaButti K."/>
            <person name="Andreopoulos B."/>
            <person name="Lipzen A."/>
            <person name="Chen C."/>
            <person name="Yan M."/>
            <person name="Daum C."/>
            <person name="Ng V."/>
            <person name="Clum A."/>
            <person name="Steindorff A."/>
            <person name="Ohm R.A."/>
            <person name="Martin F."/>
            <person name="Silar P."/>
            <person name="Natvig D.O."/>
            <person name="Lalanne C."/>
            <person name="Gautier V."/>
            <person name="Ament-Velasquez S.L."/>
            <person name="Kruys A."/>
            <person name="Hutchinson M.I."/>
            <person name="Powell A.J."/>
            <person name="Barry K."/>
            <person name="Miller A.N."/>
            <person name="Grigoriev I.V."/>
            <person name="Debuchy R."/>
            <person name="Gladieux P."/>
            <person name="Hiltunen Thoren M."/>
            <person name="Johannesson H."/>
        </authorList>
    </citation>
    <scope>NUCLEOTIDE SEQUENCE</scope>
    <source>
        <strain evidence="7">CBS 359.72</strain>
    </source>
</reference>
<evidence type="ECO:0000256" key="5">
    <source>
        <dbReference type="PROSITE-ProRule" id="PRU01240"/>
    </source>
</evidence>
<evidence type="ECO:0000256" key="1">
    <source>
        <dbReference type="ARBA" id="ARBA00011073"/>
    </source>
</evidence>
<protein>
    <recommendedName>
        <fullName evidence="6">BRCT domain-containing protein</fullName>
    </recommendedName>
</protein>
<comment type="caution">
    <text evidence="7">The sequence shown here is derived from an EMBL/GenBank/DDBJ whole genome shotgun (WGS) entry which is preliminary data.</text>
</comment>
<evidence type="ECO:0000256" key="3">
    <source>
        <dbReference type="ARBA" id="ARBA00022801"/>
    </source>
</evidence>
<dbReference type="Gene3D" id="3.40.50.200">
    <property type="entry name" value="Peptidase S8/S53 domain"/>
    <property type="match status" value="1"/>
</dbReference>
<dbReference type="PROSITE" id="PS00136">
    <property type="entry name" value="SUBTILASE_ASP"/>
    <property type="match status" value="1"/>
</dbReference>
<name>A0AAN7CP24_9PEZI</name>
<keyword evidence="4 5" id="KW-0720">Serine protease</keyword>